<name>A0A0S2MU96_9CAUD</name>
<organism evidence="1 2">
    <name type="scientific">Bacillus phage BM15</name>
    <dbReference type="NCBI Taxonomy" id="1755680"/>
    <lineage>
        <taxon>Viruses</taxon>
        <taxon>Duplodnaviria</taxon>
        <taxon>Heunggongvirae</taxon>
        <taxon>Uroviricota</taxon>
        <taxon>Caudoviricetes</taxon>
        <taxon>Herelleviridae</taxon>
        <taxon>Bastillevirinae</taxon>
        <taxon>Caeruleovirus</taxon>
        <taxon>Caeruleovirus BM15</taxon>
    </lineage>
</organism>
<sequence length="61" mass="7215">MKQIEPLKKHVQTYENFHSLQIVESMPSEIEVMNKINEIIELVNELSKDKYDRDVANGIVW</sequence>
<accession>A0A0S2MU96</accession>
<evidence type="ECO:0000313" key="2">
    <source>
        <dbReference type="Proteomes" id="UP000225963"/>
    </source>
</evidence>
<gene>
    <name evidence="1" type="ORF">BM10_26</name>
</gene>
<dbReference type="EMBL" id="KT995480">
    <property type="protein sequence ID" value="ALO79447.1"/>
    <property type="molecule type" value="Genomic_DNA"/>
</dbReference>
<protein>
    <submittedName>
        <fullName evidence="1">Uncharacterized protein</fullName>
    </submittedName>
</protein>
<evidence type="ECO:0000313" key="1">
    <source>
        <dbReference type="EMBL" id="ALO79447.1"/>
    </source>
</evidence>
<dbReference type="Proteomes" id="UP000225963">
    <property type="component" value="Segment"/>
</dbReference>
<reference evidence="2" key="1">
    <citation type="submission" date="2015-11" db="EMBL/GenBank/DDBJ databases">
        <authorList>
            <person name="Sharaf A."/>
            <person name="Marie M.E."/>
            <person name="Esson H."/>
            <person name="El-Afifi I.S."/>
            <person name="Hammad M.A."/>
        </authorList>
    </citation>
    <scope>NUCLEOTIDE SEQUENCE [LARGE SCALE GENOMIC DNA]</scope>
</reference>
<proteinExistence type="predicted"/>
<keyword evidence="2" id="KW-1185">Reference proteome</keyword>